<dbReference type="PANTHER" id="PTHR38116">
    <property type="entry name" value="CHROMOSOME 7, WHOLE GENOME SHOTGUN SEQUENCE"/>
    <property type="match status" value="1"/>
</dbReference>
<dbReference type="InterPro" id="IPR021833">
    <property type="entry name" value="DUF3425"/>
</dbReference>
<proteinExistence type="predicted"/>
<accession>A0A439DD52</accession>
<dbReference type="AlphaFoldDB" id="A0A439DD52"/>
<keyword evidence="2" id="KW-1185">Reference proteome</keyword>
<dbReference type="PANTHER" id="PTHR38116:SF8">
    <property type="entry name" value="BZIP DOMAIN-CONTAINING PROTEIN"/>
    <property type="match status" value="1"/>
</dbReference>
<evidence type="ECO:0000313" key="2">
    <source>
        <dbReference type="Proteomes" id="UP000286045"/>
    </source>
</evidence>
<protein>
    <submittedName>
        <fullName evidence="1">Uncharacterized protein</fullName>
    </submittedName>
</protein>
<comment type="caution">
    <text evidence="1">The sequence shown here is derived from an EMBL/GenBank/DDBJ whole genome shotgun (WGS) entry which is preliminary data.</text>
</comment>
<evidence type="ECO:0000313" key="1">
    <source>
        <dbReference type="EMBL" id="RWA12361.1"/>
    </source>
</evidence>
<reference evidence="1 2" key="1">
    <citation type="submission" date="2018-12" db="EMBL/GenBank/DDBJ databases">
        <title>Draft genome sequence of Xylaria grammica IHI A82.</title>
        <authorList>
            <person name="Buettner E."/>
            <person name="Kellner H."/>
        </authorList>
    </citation>
    <scope>NUCLEOTIDE SEQUENCE [LARGE SCALE GENOMIC DNA]</scope>
    <source>
        <strain evidence="1 2">IHI A82</strain>
    </source>
</reference>
<gene>
    <name evidence="1" type="ORF">EKO27_g2761</name>
</gene>
<dbReference type="Pfam" id="PF11905">
    <property type="entry name" value="DUF3425"/>
    <property type="match status" value="1"/>
</dbReference>
<dbReference type="STRING" id="363999.A0A439DD52"/>
<name>A0A439DD52_9PEZI</name>
<dbReference type="EMBL" id="RYZI01000053">
    <property type="protein sequence ID" value="RWA12361.1"/>
    <property type="molecule type" value="Genomic_DNA"/>
</dbReference>
<organism evidence="1 2">
    <name type="scientific">Xylaria grammica</name>
    <dbReference type="NCBI Taxonomy" id="363999"/>
    <lineage>
        <taxon>Eukaryota</taxon>
        <taxon>Fungi</taxon>
        <taxon>Dikarya</taxon>
        <taxon>Ascomycota</taxon>
        <taxon>Pezizomycotina</taxon>
        <taxon>Sordariomycetes</taxon>
        <taxon>Xylariomycetidae</taxon>
        <taxon>Xylariales</taxon>
        <taxon>Xylariaceae</taxon>
        <taxon>Xylaria</taxon>
    </lineage>
</organism>
<sequence length="197" mass="21846">MTTTVSDEPGLHPPGLIDMALGIRGSLEDNSTAVFRACMLNAMCIGIDVAELLYCERPCMSPFYRPRAQMNEDPAALVAASSHDSLPIALKPTLAQILIPHHASLDLIPLPRLRERAILMCAALPRVFSLCEMKLDIYTRNALVCHDHDSSGDSVSQPWDMRSWQAAPWFLSKWKMVVDTDEVKTNLSVPGIPGFWM</sequence>
<dbReference type="Proteomes" id="UP000286045">
    <property type="component" value="Unassembled WGS sequence"/>
</dbReference>